<reference evidence="1" key="1">
    <citation type="submission" date="2021-03" db="EMBL/GenBank/DDBJ databases">
        <title>Evolutionary innovations through gain and loss of genes in the ectomycorrhizal Boletales.</title>
        <authorList>
            <person name="Wu G."/>
            <person name="Miyauchi S."/>
            <person name="Morin E."/>
            <person name="Yang Z.-L."/>
            <person name="Xu J."/>
            <person name="Martin F.M."/>
        </authorList>
    </citation>
    <scope>NUCLEOTIDE SEQUENCE</scope>
    <source>
        <strain evidence="1">BR01</strain>
    </source>
</reference>
<evidence type="ECO:0000313" key="2">
    <source>
        <dbReference type="Proteomes" id="UP000683000"/>
    </source>
</evidence>
<dbReference type="AlphaFoldDB" id="A0A8I2YFM5"/>
<accession>A0A8I2YFM5</accession>
<proteinExistence type="predicted"/>
<keyword evidence="2" id="KW-1185">Reference proteome</keyword>
<dbReference type="OrthoDB" id="10500572at2759"/>
<protein>
    <submittedName>
        <fullName evidence="1">Uncharacterized protein</fullName>
    </submittedName>
</protein>
<comment type="caution">
    <text evidence="1">The sequence shown here is derived from an EMBL/GenBank/DDBJ whole genome shotgun (WGS) entry which is preliminary data.</text>
</comment>
<evidence type="ECO:0000313" key="1">
    <source>
        <dbReference type="EMBL" id="KAG6370972.1"/>
    </source>
</evidence>
<name>A0A8I2YFM5_9AGAM</name>
<organism evidence="1 2">
    <name type="scientific">Boletus reticuloceps</name>
    <dbReference type="NCBI Taxonomy" id="495285"/>
    <lineage>
        <taxon>Eukaryota</taxon>
        <taxon>Fungi</taxon>
        <taxon>Dikarya</taxon>
        <taxon>Basidiomycota</taxon>
        <taxon>Agaricomycotina</taxon>
        <taxon>Agaricomycetes</taxon>
        <taxon>Agaricomycetidae</taxon>
        <taxon>Boletales</taxon>
        <taxon>Boletineae</taxon>
        <taxon>Boletaceae</taxon>
        <taxon>Boletoideae</taxon>
        <taxon>Boletus</taxon>
    </lineage>
</organism>
<dbReference type="Proteomes" id="UP000683000">
    <property type="component" value="Unassembled WGS sequence"/>
</dbReference>
<sequence length="213" mass="23944">MCGNLHWFQDSLRSFSEFSDIRDLYLLGQSDVTFNKLVSSCICRWGNLQIVHCPEISLDVDALAHLSRMPVLTQLSFKQIVVSPDCHSALFFSDLLRLVLLQSPSLGPISHLLSWIRLPVIEDLIAEFHNCPSRQDLASFFAGIQTSNTGHTMINLSLNHDIVRSEVPTLLLADIQPCMAFSNLHHICLSLKWNVCLTDSDVLEMAAAWPDLK</sequence>
<gene>
    <name evidence="1" type="ORF">JVT61DRAFT_10686</name>
</gene>
<dbReference type="EMBL" id="JAGFBS010000041">
    <property type="protein sequence ID" value="KAG6370972.1"/>
    <property type="molecule type" value="Genomic_DNA"/>
</dbReference>